<comment type="caution">
    <text evidence="1">The sequence shown here is derived from an EMBL/GenBank/DDBJ whole genome shotgun (WGS) entry which is preliminary data.</text>
</comment>
<evidence type="ECO:0000313" key="1">
    <source>
        <dbReference type="EMBL" id="MEQ2297865.1"/>
    </source>
</evidence>
<organism evidence="1 2">
    <name type="scientific">Ameca splendens</name>
    <dbReference type="NCBI Taxonomy" id="208324"/>
    <lineage>
        <taxon>Eukaryota</taxon>
        <taxon>Metazoa</taxon>
        <taxon>Chordata</taxon>
        <taxon>Craniata</taxon>
        <taxon>Vertebrata</taxon>
        <taxon>Euteleostomi</taxon>
        <taxon>Actinopterygii</taxon>
        <taxon>Neopterygii</taxon>
        <taxon>Teleostei</taxon>
        <taxon>Neoteleostei</taxon>
        <taxon>Acanthomorphata</taxon>
        <taxon>Ovalentaria</taxon>
        <taxon>Atherinomorphae</taxon>
        <taxon>Cyprinodontiformes</taxon>
        <taxon>Goodeidae</taxon>
        <taxon>Ameca</taxon>
    </lineage>
</organism>
<keyword evidence="2" id="KW-1185">Reference proteome</keyword>
<dbReference type="Proteomes" id="UP001469553">
    <property type="component" value="Unassembled WGS sequence"/>
</dbReference>
<accession>A0ABV0YVJ5</accession>
<reference evidence="1 2" key="1">
    <citation type="submission" date="2021-06" db="EMBL/GenBank/DDBJ databases">
        <authorList>
            <person name="Palmer J.M."/>
        </authorList>
    </citation>
    <scope>NUCLEOTIDE SEQUENCE [LARGE SCALE GENOMIC DNA]</scope>
    <source>
        <strain evidence="1 2">AS_MEX2019</strain>
        <tissue evidence="1">Muscle</tissue>
    </source>
</reference>
<gene>
    <name evidence="1" type="ORF">AMECASPLE_039076</name>
</gene>
<protein>
    <submittedName>
        <fullName evidence="1">Uncharacterized protein</fullName>
    </submittedName>
</protein>
<name>A0ABV0YVJ5_9TELE</name>
<evidence type="ECO:0000313" key="2">
    <source>
        <dbReference type="Proteomes" id="UP001469553"/>
    </source>
</evidence>
<proteinExistence type="predicted"/>
<dbReference type="EMBL" id="JAHRIP010045364">
    <property type="protein sequence ID" value="MEQ2297865.1"/>
    <property type="molecule type" value="Genomic_DNA"/>
</dbReference>
<sequence>MVRHGFPCLTNPLRNDGPQRILMTHPSNRTKEGHICRPHLRESRNDLGQTLSPRCDVIGLQIQLSKDAAPEGHNECNRYHFRVSLGVGTFPFRLILSNVNLFRYL</sequence>